<evidence type="ECO:0000313" key="3">
    <source>
        <dbReference type="Proteomes" id="UP000235388"/>
    </source>
</evidence>
<reference evidence="2 3" key="1">
    <citation type="submission" date="2017-11" db="EMBL/GenBank/DDBJ databases">
        <title>De novo assembly and phasing of dikaryotic genomes from two isolates of Puccinia coronata f. sp. avenae, the causal agent of oat crown rust.</title>
        <authorList>
            <person name="Miller M.E."/>
            <person name="Zhang Y."/>
            <person name="Omidvar V."/>
            <person name="Sperschneider J."/>
            <person name="Schwessinger B."/>
            <person name="Raley C."/>
            <person name="Palmer J.M."/>
            <person name="Garnica D."/>
            <person name="Upadhyaya N."/>
            <person name="Rathjen J."/>
            <person name="Taylor J.M."/>
            <person name="Park R.F."/>
            <person name="Dodds P.N."/>
            <person name="Hirsch C.D."/>
            <person name="Kianian S.F."/>
            <person name="Figueroa M."/>
        </authorList>
    </citation>
    <scope>NUCLEOTIDE SEQUENCE [LARGE SCALE GENOMIC DNA]</scope>
    <source>
        <strain evidence="2">12NC29</strain>
    </source>
</reference>
<dbReference type="InterPro" id="IPR000073">
    <property type="entry name" value="AB_hydrolase_1"/>
</dbReference>
<dbReference type="AlphaFoldDB" id="A0A2N5UAR2"/>
<organism evidence="2 3">
    <name type="scientific">Puccinia coronata f. sp. avenae</name>
    <dbReference type="NCBI Taxonomy" id="200324"/>
    <lineage>
        <taxon>Eukaryota</taxon>
        <taxon>Fungi</taxon>
        <taxon>Dikarya</taxon>
        <taxon>Basidiomycota</taxon>
        <taxon>Pucciniomycotina</taxon>
        <taxon>Pucciniomycetes</taxon>
        <taxon>Pucciniales</taxon>
        <taxon>Pucciniaceae</taxon>
        <taxon>Puccinia</taxon>
    </lineage>
</organism>
<name>A0A2N5UAR2_9BASI</name>
<accession>A0A2N5UAR2</accession>
<dbReference type="Proteomes" id="UP000235388">
    <property type="component" value="Unassembled WGS sequence"/>
</dbReference>
<dbReference type="InterPro" id="IPR051044">
    <property type="entry name" value="MAG_DAG_Lipase"/>
</dbReference>
<sequence>MPRHSALGAGKAAVLNGYVCDKNRIDGVDKQSQKGWKKAHYVDCRRIRLPRLRLVCTADAQVNAWLEQFLTDGLCSHLTPIPSLSPIQDSSGSFIHPPSASERMSSVSEQTGWEEGPGKCSFFTKRWTPTGKESIAKLIFLHGFMEHISRYDHVFQRYAEAGIEVFAFDQRGFGQTAARTKTQGQTSWPAGLKDADFFIMKEASPECCNSRKVFLMGHSMGGGLAFAYTTRSPPREGLPLITGGLVLSSPLIEQTPGVAAAGALIRLGSFLGAVLPKLTLKVGVASKDISRDPVIQEQYVHDPLCAPVGTYKGVGDMLLGGQQLLSHDYKLYPSTLPLLAVHGTADNVTWHDATQQLVEKTNAADKTFKDFEGFYHEMHNEPGDDKFKEIDFIIQWILSHVSK</sequence>
<dbReference type="STRING" id="200324.A0A2N5UAR2"/>
<dbReference type="Gene3D" id="3.40.50.1820">
    <property type="entry name" value="alpha/beta hydrolase"/>
    <property type="match status" value="1"/>
</dbReference>
<dbReference type="PRINTS" id="PR00111">
    <property type="entry name" value="ABHYDROLASE"/>
</dbReference>
<proteinExistence type="predicted"/>
<evidence type="ECO:0000313" key="2">
    <source>
        <dbReference type="EMBL" id="PLW34831.1"/>
    </source>
</evidence>
<dbReference type="PANTHER" id="PTHR11614">
    <property type="entry name" value="PHOSPHOLIPASE-RELATED"/>
    <property type="match status" value="1"/>
</dbReference>
<keyword evidence="3" id="KW-1185">Reference proteome</keyword>
<protein>
    <recommendedName>
        <fullName evidence="1">Serine aminopeptidase S33 domain-containing protein</fullName>
    </recommendedName>
</protein>
<dbReference type="EMBL" id="PGCJ01000269">
    <property type="protein sequence ID" value="PLW34831.1"/>
    <property type="molecule type" value="Genomic_DNA"/>
</dbReference>
<dbReference type="OrthoDB" id="10249433at2759"/>
<dbReference type="InterPro" id="IPR029058">
    <property type="entry name" value="AB_hydrolase_fold"/>
</dbReference>
<feature type="domain" description="Serine aminopeptidase S33" evidence="1">
    <location>
        <begin position="135"/>
        <end position="382"/>
    </location>
</feature>
<dbReference type="InterPro" id="IPR022742">
    <property type="entry name" value="Hydrolase_4"/>
</dbReference>
<comment type="caution">
    <text evidence="2">The sequence shown here is derived from an EMBL/GenBank/DDBJ whole genome shotgun (WGS) entry which is preliminary data.</text>
</comment>
<dbReference type="Pfam" id="PF12146">
    <property type="entry name" value="Hydrolase_4"/>
    <property type="match status" value="1"/>
</dbReference>
<evidence type="ECO:0000259" key="1">
    <source>
        <dbReference type="Pfam" id="PF12146"/>
    </source>
</evidence>
<dbReference type="SUPFAM" id="SSF53474">
    <property type="entry name" value="alpha/beta-Hydrolases"/>
    <property type="match status" value="1"/>
</dbReference>
<gene>
    <name evidence="2" type="ORF">PCANC_18714</name>
</gene>